<keyword evidence="3" id="KW-1185">Reference proteome</keyword>
<name>A0AAV0XPU8_9HEMI</name>
<proteinExistence type="predicted"/>
<organism evidence="2 3">
    <name type="scientific">Macrosiphum euphorbiae</name>
    <name type="common">potato aphid</name>
    <dbReference type="NCBI Taxonomy" id="13131"/>
    <lineage>
        <taxon>Eukaryota</taxon>
        <taxon>Metazoa</taxon>
        <taxon>Ecdysozoa</taxon>
        <taxon>Arthropoda</taxon>
        <taxon>Hexapoda</taxon>
        <taxon>Insecta</taxon>
        <taxon>Pterygota</taxon>
        <taxon>Neoptera</taxon>
        <taxon>Paraneoptera</taxon>
        <taxon>Hemiptera</taxon>
        <taxon>Sternorrhyncha</taxon>
        <taxon>Aphidomorpha</taxon>
        <taxon>Aphidoidea</taxon>
        <taxon>Aphididae</taxon>
        <taxon>Macrosiphini</taxon>
        <taxon>Macrosiphum</taxon>
    </lineage>
</organism>
<protein>
    <submittedName>
        <fullName evidence="2">Uncharacterized protein</fullName>
    </submittedName>
</protein>
<evidence type="ECO:0000313" key="3">
    <source>
        <dbReference type="Proteomes" id="UP001160148"/>
    </source>
</evidence>
<accession>A0AAV0XPU8</accession>
<dbReference type="AlphaFoldDB" id="A0AAV0XPU8"/>
<dbReference type="Proteomes" id="UP001160148">
    <property type="component" value="Unassembled WGS sequence"/>
</dbReference>
<comment type="caution">
    <text evidence="2">The sequence shown here is derived from an EMBL/GenBank/DDBJ whole genome shotgun (WGS) entry which is preliminary data.</text>
</comment>
<feature type="region of interest" description="Disordered" evidence="1">
    <location>
        <begin position="1"/>
        <end position="24"/>
    </location>
</feature>
<sequence>MLRTPDANLPAFPPSKSRRPQKLSHSLRFDPECAQSMPLGLSTGALTLRQWGSPVPLYGFLVVTDVNLSRPHPRSVIDSGSMGSSGPSQPKLGLVLT</sequence>
<dbReference type="EMBL" id="CARXXK010000339">
    <property type="protein sequence ID" value="CAI6370403.1"/>
    <property type="molecule type" value="Genomic_DNA"/>
</dbReference>
<feature type="region of interest" description="Disordered" evidence="1">
    <location>
        <begin position="72"/>
        <end position="97"/>
    </location>
</feature>
<feature type="compositionally biased region" description="Low complexity" evidence="1">
    <location>
        <begin position="79"/>
        <end position="88"/>
    </location>
</feature>
<evidence type="ECO:0000256" key="1">
    <source>
        <dbReference type="SAM" id="MobiDB-lite"/>
    </source>
</evidence>
<evidence type="ECO:0000313" key="2">
    <source>
        <dbReference type="EMBL" id="CAI6370403.1"/>
    </source>
</evidence>
<reference evidence="2 3" key="1">
    <citation type="submission" date="2023-01" db="EMBL/GenBank/DDBJ databases">
        <authorList>
            <person name="Whitehead M."/>
        </authorList>
    </citation>
    <scope>NUCLEOTIDE SEQUENCE [LARGE SCALE GENOMIC DNA]</scope>
</reference>
<gene>
    <name evidence="2" type="ORF">MEUPH1_LOCUS24526</name>
</gene>